<evidence type="ECO:0000313" key="4">
    <source>
        <dbReference type="WBParaSite" id="DME_0000704001-mRNA-1"/>
    </source>
</evidence>
<proteinExistence type="predicted"/>
<dbReference type="AlphaFoldDB" id="A0A0N4UHK5"/>
<organism evidence="2 4">
    <name type="scientific">Dracunculus medinensis</name>
    <name type="common">Guinea worm</name>
    <dbReference type="NCBI Taxonomy" id="318479"/>
    <lineage>
        <taxon>Eukaryota</taxon>
        <taxon>Metazoa</taxon>
        <taxon>Ecdysozoa</taxon>
        <taxon>Nematoda</taxon>
        <taxon>Chromadorea</taxon>
        <taxon>Rhabditida</taxon>
        <taxon>Spirurina</taxon>
        <taxon>Dracunculoidea</taxon>
        <taxon>Dracunculidae</taxon>
        <taxon>Dracunculus</taxon>
    </lineage>
</organism>
<dbReference type="Proteomes" id="UP000274756">
    <property type="component" value="Unassembled WGS sequence"/>
</dbReference>
<dbReference type="WBParaSite" id="DME_0000704001-mRNA-1">
    <property type="protein sequence ID" value="DME_0000704001-mRNA-1"/>
    <property type="gene ID" value="DME_0000704001"/>
</dbReference>
<protein>
    <submittedName>
        <fullName evidence="4">F5/8 type C domain-containing protein</fullName>
    </submittedName>
</protein>
<accession>A0A0N4UHK5</accession>
<name>A0A0N4UHK5_DRAME</name>
<gene>
    <name evidence="1" type="ORF">DME_LOCUS1592</name>
</gene>
<dbReference type="Proteomes" id="UP000038040">
    <property type="component" value="Unplaced"/>
</dbReference>
<reference evidence="1 3" key="2">
    <citation type="submission" date="2018-11" db="EMBL/GenBank/DDBJ databases">
        <authorList>
            <consortium name="Pathogen Informatics"/>
        </authorList>
    </citation>
    <scope>NUCLEOTIDE SEQUENCE [LARGE SCALE GENOMIC DNA]</scope>
</reference>
<evidence type="ECO:0000313" key="3">
    <source>
        <dbReference type="Proteomes" id="UP000274756"/>
    </source>
</evidence>
<evidence type="ECO:0000313" key="2">
    <source>
        <dbReference type="Proteomes" id="UP000038040"/>
    </source>
</evidence>
<keyword evidence="3" id="KW-1185">Reference proteome</keyword>
<reference evidence="4" key="1">
    <citation type="submission" date="2017-02" db="UniProtKB">
        <authorList>
            <consortium name="WormBaseParasite"/>
        </authorList>
    </citation>
    <scope>IDENTIFICATION</scope>
</reference>
<evidence type="ECO:0000313" key="1">
    <source>
        <dbReference type="EMBL" id="VDN51619.1"/>
    </source>
</evidence>
<sequence length="70" mass="8419">MQELRFQVELREYGFFDLQNSVGAGKYPFRLRRMCAYWGSTSTGSWIRWTCMCCDRPGRTCVFWENMCVR</sequence>
<dbReference type="EMBL" id="UYYG01000025">
    <property type="protein sequence ID" value="VDN51619.1"/>
    <property type="molecule type" value="Genomic_DNA"/>
</dbReference>